<evidence type="ECO:0000313" key="3">
    <source>
        <dbReference type="EMBL" id="KAJ8435846.1"/>
    </source>
</evidence>
<comment type="caution">
    <text evidence="3">The sequence shown here is derived from an EMBL/GenBank/DDBJ whole genome shotgun (WGS) entry which is preliminary data.</text>
</comment>
<keyword evidence="2" id="KW-0472">Membrane</keyword>
<organism evidence="3 4">
    <name type="scientific">Carnegiea gigantea</name>
    <dbReference type="NCBI Taxonomy" id="171969"/>
    <lineage>
        <taxon>Eukaryota</taxon>
        <taxon>Viridiplantae</taxon>
        <taxon>Streptophyta</taxon>
        <taxon>Embryophyta</taxon>
        <taxon>Tracheophyta</taxon>
        <taxon>Spermatophyta</taxon>
        <taxon>Magnoliopsida</taxon>
        <taxon>eudicotyledons</taxon>
        <taxon>Gunneridae</taxon>
        <taxon>Pentapetalae</taxon>
        <taxon>Caryophyllales</taxon>
        <taxon>Cactineae</taxon>
        <taxon>Cactaceae</taxon>
        <taxon>Cactoideae</taxon>
        <taxon>Echinocereeae</taxon>
        <taxon>Carnegiea</taxon>
    </lineage>
</organism>
<proteinExistence type="predicted"/>
<protein>
    <submittedName>
        <fullName evidence="3">Uncharacterized protein</fullName>
    </submittedName>
</protein>
<accession>A0A9Q1K3M7</accession>
<keyword evidence="4" id="KW-1185">Reference proteome</keyword>
<evidence type="ECO:0000256" key="1">
    <source>
        <dbReference type="SAM" id="MobiDB-lite"/>
    </source>
</evidence>
<feature type="region of interest" description="Disordered" evidence="1">
    <location>
        <begin position="29"/>
        <end position="74"/>
    </location>
</feature>
<gene>
    <name evidence="3" type="ORF">Cgig2_003869</name>
</gene>
<dbReference type="Proteomes" id="UP001153076">
    <property type="component" value="Unassembled WGS sequence"/>
</dbReference>
<sequence>MRSKEAQGHQSISTQCKSLSKQLNGNIRTESLNHGNKRPNPIQPSSTLLNNGGVIPNAQPSKHITFNHDGGRSHEELSIKANPTLGGTLTKGCKPSLHSHAENQKRTFVGMDKQVKNTPVISSHKLQKAAVEHGNAIRNEKNCLTSLSRAQVDILVDTVLRNHPKEVHQYRSSEKKELIVFYLPGVQIAIFFFEVLIIPMGICKRKTEPSMLDMVLREKLDEITLVSHNQEKCATRRDKKLRKCWPLIPFSHCRRYTWILIEKLLLIGYVSMSHS</sequence>
<dbReference type="AlphaFoldDB" id="A0A9Q1K3M7"/>
<evidence type="ECO:0000256" key="2">
    <source>
        <dbReference type="SAM" id="Phobius"/>
    </source>
</evidence>
<dbReference type="EMBL" id="JAKOGI010000382">
    <property type="protein sequence ID" value="KAJ8435846.1"/>
    <property type="molecule type" value="Genomic_DNA"/>
</dbReference>
<reference evidence="3" key="1">
    <citation type="submission" date="2022-04" db="EMBL/GenBank/DDBJ databases">
        <title>Carnegiea gigantea Genome sequencing and assembly v2.</title>
        <authorList>
            <person name="Copetti D."/>
            <person name="Sanderson M.J."/>
            <person name="Burquez A."/>
            <person name="Wojciechowski M.F."/>
        </authorList>
    </citation>
    <scope>NUCLEOTIDE SEQUENCE</scope>
    <source>
        <strain evidence="3">SGP5-SGP5p</strain>
        <tissue evidence="3">Aerial part</tissue>
    </source>
</reference>
<feature type="transmembrane region" description="Helical" evidence="2">
    <location>
        <begin position="179"/>
        <end position="202"/>
    </location>
</feature>
<dbReference type="OrthoDB" id="1818565at2759"/>
<evidence type="ECO:0000313" key="4">
    <source>
        <dbReference type="Proteomes" id="UP001153076"/>
    </source>
</evidence>
<name>A0A9Q1K3M7_9CARY</name>
<keyword evidence="2" id="KW-0812">Transmembrane</keyword>
<keyword evidence="2" id="KW-1133">Transmembrane helix</keyword>